<organism evidence="2 3">
    <name type="scientific">Rotaria sordida</name>
    <dbReference type="NCBI Taxonomy" id="392033"/>
    <lineage>
        <taxon>Eukaryota</taxon>
        <taxon>Metazoa</taxon>
        <taxon>Spiralia</taxon>
        <taxon>Gnathifera</taxon>
        <taxon>Rotifera</taxon>
        <taxon>Eurotatoria</taxon>
        <taxon>Bdelloidea</taxon>
        <taxon>Philodinida</taxon>
        <taxon>Philodinidae</taxon>
        <taxon>Rotaria</taxon>
    </lineage>
</organism>
<dbReference type="SUPFAM" id="SSF50969">
    <property type="entry name" value="YVTN repeat-like/Quinoprotein amine dehydrogenase"/>
    <property type="match status" value="1"/>
</dbReference>
<dbReference type="Proteomes" id="UP000663836">
    <property type="component" value="Unassembled WGS sequence"/>
</dbReference>
<comment type="caution">
    <text evidence="2">The sequence shown here is derived from an EMBL/GenBank/DDBJ whole genome shotgun (WGS) entry which is preliminary data.</text>
</comment>
<reference evidence="2" key="1">
    <citation type="submission" date="2021-02" db="EMBL/GenBank/DDBJ databases">
        <authorList>
            <person name="Nowell W R."/>
        </authorList>
    </citation>
    <scope>NUCLEOTIDE SEQUENCE</scope>
</reference>
<dbReference type="InterPro" id="IPR015943">
    <property type="entry name" value="WD40/YVTN_repeat-like_dom_sf"/>
</dbReference>
<feature type="non-terminal residue" evidence="2">
    <location>
        <position position="1"/>
    </location>
</feature>
<feature type="domain" description="NWD2 C-terminal beta-propeller" evidence="1">
    <location>
        <begin position="4"/>
        <end position="120"/>
    </location>
</feature>
<dbReference type="InterPro" id="IPR011044">
    <property type="entry name" value="Quino_amine_DH_bsu"/>
</dbReference>
<gene>
    <name evidence="2" type="ORF">JBS370_LOCUS22922</name>
</gene>
<dbReference type="AlphaFoldDB" id="A0A819JWA1"/>
<dbReference type="InterPro" id="IPR056534">
    <property type="entry name" value="Beta-prop_NWD2_C"/>
</dbReference>
<proteinExistence type="predicted"/>
<accession>A0A819JWA1</accession>
<evidence type="ECO:0000259" key="1">
    <source>
        <dbReference type="Pfam" id="PF23586"/>
    </source>
</evidence>
<dbReference type="EMBL" id="CAJOBD010003290">
    <property type="protein sequence ID" value="CAF3939633.1"/>
    <property type="molecule type" value="Genomic_DNA"/>
</dbReference>
<dbReference type="Pfam" id="PF23586">
    <property type="entry name" value="Beta-prop_NWD2_C"/>
    <property type="match status" value="1"/>
</dbReference>
<evidence type="ECO:0000313" key="2">
    <source>
        <dbReference type="EMBL" id="CAF3939633.1"/>
    </source>
</evidence>
<dbReference type="Gene3D" id="2.130.10.10">
    <property type="entry name" value="YVTN repeat-like/Quinoprotein amine dehydrogenase"/>
    <property type="match status" value="1"/>
</dbReference>
<name>A0A819JWA1_9BILA</name>
<protein>
    <recommendedName>
        <fullName evidence="1">NWD2 C-terminal beta-propeller domain-containing protein</fullName>
    </recommendedName>
</protein>
<sequence length="159" mass="18253">VHLTLPKWGGQISSDGKYGLYAPTRGGLEIFEFRNGKVIRTLIGKIAEGVFEVLTFFTPTNNHVIYYNKGKRTIRVFRTQDGKQIADMKCPAKVRQALGTHDGRALIVGYEDGAIQMFLIVDHFDETTVDYLKRWRKHQFHAKLEAIRQETVEKQSELQ</sequence>
<evidence type="ECO:0000313" key="3">
    <source>
        <dbReference type="Proteomes" id="UP000663836"/>
    </source>
</evidence>